<dbReference type="InterPro" id="IPR028994">
    <property type="entry name" value="Integrin_alpha_N"/>
</dbReference>
<evidence type="ECO:0000256" key="1">
    <source>
        <dbReference type="ARBA" id="ARBA00022729"/>
    </source>
</evidence>
<reference evidence="2" key="1">
    <citation type="journal article" date="2014" name="Front. Microbiol.">
        <title>High frequency of phylogenetically diverse reductive dehalogenase-homologous genes in deep subseafloor sedimentary metagenomes.</title>
        <authorList>
            <person name="Kawai M."/>
            <person name="Futagami T."/>
            <person name="Toyoda A."/>
            <person name="Takaki Y."/>
            <person name="Nishi S."/>
            <person name="Hori S."/>
            <person name="Arai W."/>
            <person name="Tsubouchi T."/>
            <person name="Morono Y."/>
            <person name="Uchiyama I."/>
            <person name="Ito T."/>
            <person name="Fujiyama A."/>
            <person name="Inagaki F."/>
            <person name="Takami H."/>
        </authorList>
    </citation>
    <scope>NUCLEOTIDE SEQUENCE</scope>
    <source>
        <strain evidence="2">Expedition CK06-06</strain>
    </source>
</reference>
<feature type="non-terminal residue" evidence="2">
    <location>
        <position position="85"/>
    </location>
</feature>
<proteinExistence type="predicted"/>
<dbReference type="AlphaFoldDB" id="X0RVQ9"/>
<sequence length="85" mass="8997">MSIGANMLYWNQGDLTFVDLAGQTGVRAPATGVGVVASDLDGDGWLDIFTGNRSFDPNRLFLKDLVGFVDVTRQAGIFTVGLGMG</sequence>
<evidence type="ECO:0008006" key="3">
    <source>
        <dbReference type="Google" id="ProtNLM"/>
    </source>
</evidence>
<dbReference type="InterPro" id="IPR013517">
    <property type="entry name" value="FG-GAP"/>
</dbReference>
<dbReference type="EMBL" id="BARS01009314">
    <property type="protein sequence ID" value="GAF72888.1"/>
    <property type="molecule type" value="Genomic_DNA"/>
</dbReference>
<keyword evidence="1" id="KW-0732">Signal</keyword>
<protein>
    <recommendedName>
        <fullName evidence="3">ASPIC/UnbV domain-containing protein</fullName>
    </recommendedName>
</protein>
<dbReference type="SUPFAM" id="SSF69318">
    <property type="entry name" value="Integrin alpha N-terminal domain"/>
    <property type="match status" value="1"/>
</dbReference>
<gene>
    <name evidence="2" type="ORF">S01H1_17538</name>
</gene>
<comment type="caution">
    <text evidence="2">The sequence shown here is derived from an EMBL/GenBank/DDBJ whole genome shotgun (WGS) entry which is preliminary data.</text>
</comment>
<name>X0RVQ9_9ZZZZ</name>
<dbReference type="Pfam" id="PF13517">
    <property type="entry name" value="FG-GAP_3"/>
    <property type="match status" value="1"/>
</dbReference>
<accession>X0RVQ9</accession>
<evidence type="ECO:0000313" key="2">
    <source>
        <dbReference type="EMBL" id="GAF72888.1"/>
    </source>
</evidence>
<organism evidence="2">
    <name type="scientific">marine sediment metagenome</name>
    <dbReference type="NCBI Taxonomy" id="412755"/>
    <lineage>
        <taxon>unclassified sequences</taxon>
        <taxon>metagenomes</taxon>
        <taxon>ecological metagenomes</taxon>
    </lineage>
</organism>